<organism evidence="13 14">
    <name type="scientific">Synchytrium endobioticum</name>
    <dbReference type="NCBI Taxonomy" id="286115"/>
    <lineage>
        <taxon>Eukaryota</taxon>
        <taxon>Fungi</taxon>
        <taxon>Fungi incertae sedis</taxon>
        <taxon>Chytridiomycota</taxon>
        <taxon>Chytridiomycota incertae sedis</taxon>
        <taxon>Chytridiomycetes</taxon>
        <taxon>Synchytriales</taxon>
        <taxon>Synchytriaceae</taxon>
        <taxon>Synchytrium</taxon>
    </lineage>
</organism>
<protein>
    <recommendedName>
        <fullName evidence="12">Integrase catalytic domain-containing protein</fullName>
    </recommendedName>
</protein>
<dbReference type="AlphaFoldDB" id="A0A507CR05"/>
<evidence type="ECO:0000256" key="5">
    <source>
        <dbReference type="ARBA" id="ARBA00022842"/>
    </source>
</evidence>
<evidence type="ECO:0000256" key="3">
    <source>
        <dbReference type="ARBA" id="ARBA00022750"/>
    </source>
</evidence>
<dbReference type="PANTHER" id="PTHR37984">
    <property type="entry name" value="PROTEIN CBG26694"/>
    <property type="match status" value="1"/>
</dbReference>
<dbReference type="InterPro" id="IPR001584">
    <property type="entry name" value="Integrase_cat-core"/>
</dbReference>
<dbReference type="FunFam" id="1.10.340.70:FF:000001">
    <property type="entry name" value="Retrovirus-related Pol polyprotein from transposon gypsy-like Protein"/>
    <property type="match status" value="1"/>
</dbReference>
<evidence type="ECO:0000256" key="7">
    <source>
        <dbReference type="ARBA" id="ARBA00022918"/>
    </source>
</evidence>
<evidence type="ECO:0000259" key="12">
    <source>
        <dbReference type="PROSITE" id="PS50994"/>
    </source>
</evidence>
<evidence type="ECO:0000256" key="10">
    <source>
        <dbReference type="ARBA" id="ARBA00023172"/>
    </source>
</evidence>
<dbReference type="InterPro" id="IPR012337">
    <property type="entry name" value="RNaseH-like_sf"/>
</dbReference>
<dbReference type="PROSITE" id="PS50994">
    <property type="entry name" value="INTEGRASE"/>
    <property type="match status" value="1"/>
</dbReference>
<dbReference type="GO" id="GO:0046872">
    <property type="term" value="F:metal ion binding"/>
    <property type="evidence" value="ECO:0007669"/>
    <property type="project" value="UniProtKB-KW"/>
</dbReference>
<gene>
    <name evidence="13" type="ORF">SeLEV6574_g06023</name>
</gene>
<dbReference type="GO" id="GO:0005634">
    <property type="term" value="C:nucleus"/>
    <property type="evidence" value="ECO:0007669"/>
    <property type="project" value="UniProtKB-ARBA"/>
</dbReference>
<evidence type="ECO:0000313" key="13">
    <source>
        <dbReference type="EMBL" id="TPX41569.1"/>
    </source>
</evidence>
<dbReference type="Pfam" id="PF17921">
    <property type="entry name" value="Integrase_H2C2"/>
    <property type="match status" value="1"/>
</dbReference>
<dbReference type="PANTHER" id="PTHR37984:SF15">
    <property type="entry name" value="INTEGRASE CATALYTIC DOMAIN-CONTAINING PROTEIN"/>
    <property type="match status" value="1"/>
</dbReference>
<dbReference type="GO" id="GO:0003677">
    <property type="term" value="F:DNA binding"/>
    <property type="evidence" value="ECO:0007669"/>
    <property type="project" value="UniProtKB-KW"/>
</dbReference>
<dbReference type="Proteomes" id="UP000320475">
    <property type="component" value="Unassembled WGS sequence"/>
</dbReference>
<evidence type="ECO:0000256" key="1">
    <source>
        <dbReference type="ARBA" id="ARBA00022670"/>
    </source>
</evidence>
<dbReference type="GO" id="GO:0006508">
    <property type="term" value="P:proteolysis"/>
    <property type="evidence" value="ECO:0007669"/>
    <property type="project" value="UniProtKB-KW"/>
</dbReference>
<evidence type="ECO:0000256" key="9">
    <source>
        <dbReference type="ARBA" id="ARBA00023125"/>
    </source>
</evidence>
<name>A0A507CR05_9FUNG</name>
<dbReference type="VEuPathDB" id="FungiDB:SeMB42_g02521"/>
<keyword evidence="8" id="KW-0239">DNA-directed DNA polymerase</keyword>
<evidence type="ECO:0000256" key="6">
    <source>
        <dbReference type="ARBA" id="ARBA00022908"/>
    </source>
</evidence>
<feature type="domain" description="Integrase catalytic" evidence="12">
    <location>
        <begin position="124"/>
        <end position="292"/>
    </location>
</feature>
<keyword evidence="1" id="KW-0645">Protease</keyword>
<dbReference type="SUPFAM" id="SSF53098">
    <property type="entry name" value="Ribonuclease H-like"/>
    <property type="match status" value="1"/>
</dbReference>
<keyword evidence="6" id="KW-0229">DNA integration</keyword>
<accession>A0A507CR05</accession>
<proteinExistence type="predicted"/>
<dbReference type="FunFam" id="3.30.420.10:FF:000032">
    <property type="entry name" value="Retrovirus-related Pol polyprotein from transposon 297-like Protein"/>
    <property type="match status" value="1"/>
</dbReference>
<keyword evidence="2" id="KW-0479">Metal-binding</keyword>
<feature type="region of interest" description="Disordered" evidence="11">
    <location>
        <begin position="419"/>
        <end position="438"/>
    </location>
</feature>
<dbReference type="InterPro" id="IPR050951">
    <property type="entry name" value="Retrovirus_Pol_polyprotein"/>
</dbReference>
<dbReference type="Gene3D" id="1.10.340.70">
    <property type="match status" value="1"/>
</dbReference>
<feature type="region of interest" description="Disordered" evidence="11">
    <location>
        <begin position="1"/>
        <end position="33"/>
    </location>
</feature>
<dbReference type="InterPro" id="IPR041588">
    <property type="entry name" value="Integrase_H2C2"/>
</dbReference>
<evidence type="ECO:0000313" key="14">
    <source>
        <dbReference type="Proteomes" id="UP000320475"/>
    </source>
</evidence>
<keyword evidence="8" id="KW-0548">Nucleotidyltransferase</keyword>
<keyword evidence="9" id="KW-0238">DNA-binding</keyword>
<dbReference type="GO" id="GO:0004190">
    <property type="term" value="F:aspartic-type endopeptidase activity"/>
    <property type="evidence" value="ECO:0007669"/>
    <property type="project" value="UniProtKB-KW"/>
</dbReference>
<keyword evidence="5" id="KW-0460">Magnesium</keyword>
<keyword evidence="8" id="KW-0808">Transferase</keyword>
<dbReference type="EMBL" id="QEAM01000313">
    <property type="protein sequence ID" value="TPX41569.1"/>
    <property type="molecule type" value="Genomic_DNA"/>
</dbReference>
<keyword evidence="3" id="KW-0064">Aspartyl protease</keyword>
<evidence type="ECO:0000256" key="2">
    <source>
        <dbReference type="ARBA" id="ARBA00022723"/>
    </source>
</evidence>
<dbReference type="GO" id="GO:0003964">
    <property type="term" value="F:RNA-directed DNA polymerase activity"/>
    <property type="evidence" value="ECO:0007669"/>
    <property type="project" value="UniProtKB-KW"/>
</dbReference>
<dbReference type="VEuPathDB" id="FungiDB:SeMB42_g01168"/>
<evidence type="ECO:0000256" key="11">
    <source>
        <dbReference type="SAM" id="MobiDB-lite"/>
    </source>
</evidence>
<dbReference type="GO" id="GO:0003887">
    <property type="term" value="F:DNA-directed DNA polymerase activity"/>
    <property type="evidence" value="ECO:0007669"/>
    <property type="project" value="UniProtKB-KW"/>
</dbReference>
<keyword evidence="10" id="KW-0233">DNA recombination</keyword>
<dbReference type="GO" id="GO:0006310">
    <property type="term" value="P:DNA recombination"/>
    <property type="evidence" value="ECO:0007669"/>
    <property type="project" value="UniProtKB-KW"/>
</dbReference>
<feature type="compositionally biased region" description="Acidic residues" evidence="11">
    <location>
        <begin position="1"/>
        <end position="11"/>
    </location>
</feature>
<dbReference type="GO" id="GO:0015074">
    <property type="term" value="P:DNA integration"/>
    <property type="evidence" value="ECO:0007669"/>
    <property type="project" value="UniProtKB-KW"/>
</dbReference>
<dbReference type="InterPro" id="IPR036397">
    <property type="entry name" value="RNaseH_sf"/>
</dbReference>
<dbReference type="InterPro" id="IPR056924">
    <property type="entry name" value="SH3_Tf2-1"/>
</dbReference>
<dbReference type="OrthoDB" id="2273864at2759"/>
<dbReference type="Pfam" id="PF24626">
    <property type="entry name" value="SH3_Tf2-1"/>
    <property type="match status" value="1"/>
</dbReference>
<keyword evidence="4" id="KW-0378">Hydrolase</keyword>
<evidence type="ECO:0000256" key="4">
    <source>
        <dbReference type="ARBA" id="ARBA00022801"/>
    </source>
</evidence>
<comment type="caution">
    <text evidence="13">The sequence shown here is derived from an EMBL/GenBank/DDBJ whole genome shotgun (WGS) entry which is preliminary data.</text>
</comment>
<reference evidence="13 14" key="1">
    <citation type="journal article" date="2019" name="Sci. Rep.">
        <title>Comparative genomics of chytrid fungi reveal insights into the obligate biotrophic and pathogenic lifestyle of Synchytrium endobioticum.</title>
        <authorList>
            <person name="van de Vossenberg B.T.L.H."/>
            <person name="Warris S."/>
            <person name="Nguyen H.D.T."/>
            <person name="van Gent-Pelzer M.P.E."/>
            <person name="Joly D.L."/>
            <person name="van de Geest H.C."/>
            <person name="Bonants P.J.M."/>
            <person name="Smith D.S."/>
            <person name="Levesque C.A."/>
            <person name="van der Lee T.A.J."/>
        </authorList>
    </citation>
    <scope>NUCLEOTIDE SEQUENCE [LARGE SCALE GENOMIC DNA]</scope>
    <source>
        <strain evidence="13 14">LEV6574</strain>
    </source>
</reference>
<dbReference type="Gene3D" id="3.30.420.10">
    <property type="entry name" value="Ribonuclease H-like superfamily/Ribonuclease H"/>
    <property type="match status" value="1"/>
</dbReference>
<evidence type="ECO:0000256" key="8">
    <source>
        <dbReference type="ARBA" id="ARBA00022932"/>
    </source>
</evidence>
<keyword evidence="7" id="KW-0695">RNA-directed DNA polymerase</keyword>
<sequence length="438" mass="50260">MVDISMDDDDGPVNTINDNGTPTATEEEEETENDQVLITKISLRKCQPHQRDITDNPNLQKEVLYLCHDHGMAGHNGLRKTLDLIARKYWWEHVSTNVKKYIEECDLCQRSKPSHQAPLGKLVPLLIPQRNWQHISMDFIVKLPQSEIQGVQLPHDSILVVVDRRSKMAHFIPTQETVTAEGTAKLVFNYVICKHGVPETVVSDRGPQFRSRFWKTILELIGSKPSLSTAYHPQTDGQTERTNQCLETYLRLYSNYDQDNWASILPQAEFAYNNSFHSSIGMSPHMACTGDDMNMASLTTAPPKPPMWDNPEATRIKERIAQVQSHLQKYLELSQGRYKKQADAHRREEIDFQVGDEVLVSTRNIRTTRASKKLESNYMGPYYIKRKISPVAFELQLPKSMKIHPVFHVDLLKPYVRSNDTSRSLPKPPPIPVEEFEF</sequence>